<accession>A0A8B6CXL1</accession>
<dbReference type="InterPro" id="IPR027417">
    <property type="entry name" value="P-loop_NTPase"/>
</dbReference>
<evidence type="ECO:0000313" key="6">
    <source>
        <dbReference type="Proteomes" id="UP000596742"/>
    </source>
</evidence>
<dbReference type="SUPFAM" id="SSF52540">
    <property type="entry name" value="P-loop containing nucleoside triphosphate hydrolases"/>
    <property type="match status" value="1"/>
</dbReference>
<gene>
    <name evidence="5" type="ORF">MGAL_10B043386</name>
</gene>
<evidence type="ECO:0000256" key="2">
    <source>
        <dbReference type="ARBA" id="ARBA00023043"/>
    </source>
</evidence>
<evidence type="ECO:0000313" key="5">
    <source>
        <dbReference type="EMBL" id="VDI10522.1"/>
    </source>
</evidence>
<dbReference type="PANTHER" id="PTHR24123">
    <property type="entry name" value="ANKYRIN REPEAT-CONTAINING"/>
    <property type="match status" value="1"/>
</dbReference>
<comment type="caution">
    <text evidence="5">The sequence shown here is derived from an EMBL/GenBank/DDBJ whole genome shotgun (WGS) entry which is preliminary data.</text>
</comment>
<feature type="repeat" description="ANK" evidence="3">
    <location>
        <begin position="1034"/>
        <end position="1066"/>
    </location>
</feature>
<dbReference type="Pfam" id="PF24883">
    <property type="entry name" value="NPHP3_N"/>
    <property type="match status" value="1"/>
</dbReference>
<keyword evidence="6" id="KW-1185">Reference proteome</keyword>
<feature type="domain" description="Nephrocystin 3-like N-terminal" evidence="4">
    <location>
        <begin position="359"/>
        <end position="512"/>
    </location>
</feature>
<dbReference type="PANTHER" id="PTHR24123:SF33">
    <property type="entry name" value="PROTEIN HOS4"/>
    <property type="match status" value="1"/>
</dbReference>
<protein>
    <recommendedName>
        <fullName evidence="4">Nephrocystin 3-like N-terminal domain-containing protein</fullName>
    </recommendedName>
</protein>
<proteinExistence type="predicted"/>
<sequence length="2010" mass="234578">MAFIEKNKLDNFISVALGLKFCVSGLQDFILDTMETIHQNILQQIPVGSKCTINCSRQHGNDFSQWCNICRAWKAELHKLCRCENQWKKIKWKEIDTIDFPHSTPDSYEAISKMFVRDARQFRQGIFQDLGAIISLFMNMTIFAIDDLVVKDIQRYRNHSFAHNYRISVDETEKKLCLQSFIRILKVQNIYRKESAKTAVELLGELLSTEGIPARLLHHQAARETLILVRESIDQLSPSADSQIVAFVSARDTFQNRINNMILESTIKQTRVTKNLISPKTRTVLKYLSLPLLLLYITISFISLQKMDPSNEGCYSMRFSEHWKSDLDFDFYVQTLNNQSFIERRWLHDIVNTHLLETNGILLTADMGYGKSSVISNLVCADSSSVWYDIRKQVLAYHFCRYDMDMSVSAGTFIRNLASAIVKHYPEMGNAILADFVASEFLYGTRCFNDPISCFEMSILNPLRGHWTNQKFIIIIDALDECDTTGRNTLFNFLLTQTPRFPSNFKFILTSRNVKNIDRYSHFLDMNVMNVYLNTSDSRNLNDVKQYVRETSKLTEPQISTLTKAANGNFLHVKLYLQYCKKTDTFDFRNVPNSLALFYQLNFNRIFKDSENLYFDFLPVFEVLCTVQNPIDKDQLIEVSKIDGNSKKRKLEMLLGNELGHFLKFENGKMSFLHKSIIDFLTDEKRNKMQFFVHKENGHKLFAEYLLGKLKMNVTSKHNLIELIHHVAMSRNPKFKSMLLGYVRDLLSKDHMLHTKLLYEVVWKYNDYHTTELLLECIGDSAVNSVNSMNQSPAFIAASQGNEKTLKCLLHNGANHSFSVVHNYSSIIDSSYNNQTTHIHTSISASHDIVQMCKYVYFCGYNVFHVAVQNGHQYVVEMILRQYRSLIHTETDMHLNAFHLAVENGHFGIVKLLLNDNKGFSDTYSLYKASEKGYEQILKLLLGTGSKDECLPCTGKFYWLPLLSNRQQQTIKYNKIRSELTYHQDVYIKTFFYDDWRLITCDTAFNAAVRNGHLEIVKILLLETFSAINCTTYDGKTSLMTAVRYNRTEIFNLLYLSGADLKTKCHHVYDNFNILSLHSKLNLLELELLTSEQCPIGATVAHVIAMHGNYDMMVFMYNNGFVDWEQRDADLATPLHYAFCHYNYIFINLNNLERLNLNFSAETVNGSSVFHSAAICRSLTLHAYHNRKDTHHDISIPDSLDYRRRSILHYSMLLPLRENNNDLHYGVKEDVLVQTIFHACRNSKHNIHHMDNEGKNFLHYAAKSGNFFGFDIALNTLPEQDAMSLLTQRDTSEKTPVDEMFQAMQARTSSDPIRIPKGCQITDVFYTKCPTKFETILTNHEMCILKTMSYLYKTGMISKVNVSELLSIAILKSRIYPVLMLKIYAEQQFQHIVQNNPPLLLFITEYEGPSLAKFFLTKNNSLKCNGNFSPLHEIIMNDRNTQSMYHSNQFLKNYLEDYSSTMLDTCFDKDGYNLLHRAAMGGNVLGTQFLLNKGMNVSQLCGHGQSALDILIIKAPFSENDIIPSRFSNISPYQVLEFVSENRTKELNIACKNIQNYDETSEILLEHLYSSRGLRRKEIATVLCRPYESRLSQVHLATAKGFISFLKKSVLLFGSDILNCYDFNNITPYYLAKIYKQESVMKWMDSIRVPRTKPNLEIESLLIYNMFFNYQRQHLFDWTCRLQYSYKHHALMKTQFSKCTRAIGERDSFILYKNAFRDIYIFWAYSVLNLLRNVQNESNMRFCDFEAQMHTCYALVDRNNLLVRESKFLKKKIYKLLRKYVKFDFHDFMFLYQKTLRHIFNEPEQKYIKVLSFNSIFCLRFRYLEQLRQKHSIHIQWLRHFLEYLEEKNEISSSVSHMYEQHIVSGLKVDMKLPLNGRQKGEKKKKYKSKLEKHETNHHGENIKYAIERYNDIFSIEDIYVLENYCMFELKLSGVEQMSTAEMLEDRINFIIYLEKEARKNAAFKERVRNFQKNMSVVLYFMQFVPTDRKSSLCMRIFIAQAKYAEKMNL</sequence>
<keyword evidence="2 3" id="KW-0040">ANK repeat</keyword>
<dbReference type="InterPro" id="IPR036770">
    <property type="entry name" value="Ankyrin_rpt-contain_sf"/>
</dbReference>
<reference evidence="5" key="1">
    <citation type="submission" date="2018-11" db="EMBL/GenBank/DDBJ databases">
        <authorList>
            <person name="Alioto T."/>
            <person name="Alioto T."/>
        </authorList>
    </citation>
    <scope>NUCLEOTIDE SEQUENCE</scope>
</reference>
<dbReference type="PROSITE" id="PS50297">
    <property type="entry name" value="ANK_REP_REGION"/>
    <property type="match status" value="1"/>
</dbReference>
<organism evidence="5 6">
    <name type="scientific">Mytilus galloprovincialis</name>
    <name type="common">Mediterranean mussel</name>
    <dbReference type="NCBI Taxonomy" id="29158"/>
    <lineage>
        <taxon>Eukaryota</taxon>
        <taxon>Metazoa</taxon>
        <taxon>Spiralia</taxon>
        <taxon>Lophotrochozoa</taxon>
        <taxon>Mollusca</taxon>
        <taxon>Bivalvia</taxon>
        <taxon>Autobranchia</taxon>
        <taxon>Pteriomorphia</taxon>
        <taxon>Mytilida</taxon>
        <taxon>Mytiloidea</taxon>
        <taxon>Mytilidae</taxon>
        <taxon>Mytilinae</taxon>
        <taxon>Mytilus</taxon>
    </lineage>
</organism>
<dbReference type="Gene3D" id="1.25.40.20">
    <property type="entry name" value="Ankyrin repeat-containing domain"/>
    <property type="match status" value="5"/>
</dbReference>
<dbReference type="SMART" id="SM00248">
    <property type="entry name" value="ANK"/>
    <property type="match status" value="9"/>
</dbReference>
<dbReference type="OrthoDB" id="5989012at2759"/>
<dbReference type="InterPro" id="IPR051165">
    <property type="entry name" value="Multifunctional_ANK_Repeat"/>
</dbReference>
<dbReference type="Gene3D" id="3.40.50.300">
    <property type="entry name" value="P-loop containing nucleotide triphosphate hydrolases"/>
    <property type="match status" value="1"/>
</dbReference>
<dbReference type="SUPFAM" id="SSF140860">
    <property type="entry name" value="Pseudo ankyrin repeat-like"/>
    <property type="match status" value="1"/>
</dbReference>
<dbReference type="EMBL" id="UYJE01002408">
    <property type="protein sequence ID" value="VDI10522.1"/>
    <property type="molecule type" value="Genomic_DNA"/>
</dbReference>
<dbReference type="PROSITE" id="PS50088">
    <property type="entry name" value="ANK_REPEAT"/>
    <property type="match status" value="1"/>
</dbReference>
<evidence type="ECO:0000256" key="3">
    <source>
        <dbReference type="PROSITE-ProRule" id="PRU00023"/>
    </source>
</evidence>
<evidence type="ECO:0000259" key="4">
    <source>
        <dbReference type="Pfam" id="PF24883"/>
    </source>
</evidence>
<keyword evidence="1" id="KW-0677">Repeat</keyword>
<dbReference type="SUPFAM" id="SSF48403">
    <property type="entry name" value="Ankyrin repeat"/>
    <property type="match status" value="3"/>
</dbReference>
<evidence type="ECO:0000256" key="1">
    <source>
        <dbReference type="ARBA" id="ARBA00022737"/>
    </source>
</evidence>
<dbReference type="Proteomes" id="UP000596742">
    <property type="component" value="Unassembled WGS sequence"/>
</dbReference>
<name>A0A8B6CXL1_MYTGA</name>
<dbReference type="InterPro" id="IPR056884">
    <property type="entry name" value="NPHP3-like_N"/>
</dbReference>
<dbReference type="InterPro" id="IPR002110">
    <property type="entry name" value="Ankyrin_rpt"/>
</dbReference>
<dbReference type="Pfam" id="PF12796">
    <property type="entry name" value="Ank_2"/>
    <property type="match status" value="2"/>
</dbReference>